<organism evidence="1 2">
    <name type="scientific">Xylaria curta</name>
    <dbReference type="NCBI Taxonomy" id="42375"/>
    <lineage>
        <taxon>Eukaryota</taxon>
        <taxon>Fungi</taxon>
        <taxon>Dikarya</taxon>
        <taxon>Ascomycota</taxon>
        <taxon>Pezizomycotina</taxon>
        <taxon>Sordariomycetes</taxon>
        <taxon>Xylariomycetidae</taxon>
        <taxon>Xylariales</taxon>
        <taxon>Xylariaceae</taxon>
        <taxon>Xylaria</taxon>
    </lineage>
</organism>
<accession>A0ACC1P5K4</accession>
<comment type="caution">
    <text evidence="1">The sequence shown here is derived from an EMBL/GenBank/DDBJ whole genome shotgun (WGS) entry which is preliminary data.</text>
</comment>
<dbReference type="EMBL" id="JAPDGR010000929">
    <property type="protein sequence ID" value="KAJ2986551.1"/>
    <property type="molecule type" value="Genomic_DNA"/>
</dbReference>
<name>A0ACC1P5K4_9PEZI</name>
<proteinExistence type="predicted"/>
<gene>
    <name evidence="1" type="ORF">NUW58_g4970</name>
</gene>
<evidence type="ECO:0000313" key="2">
    <source>
        <dbReference type="Proteomes" id="UP001143856"/>
    </source>
</evidence>
<sequence>MNLESYLDYRLDDVGKEYADEPSLALTDCTVFTSDSQIANDQCLLLRFLSAKICFPRGIHLTEEFALVDAVDKNAARHISVINDIWSYDKEMKAVRLGKEGSTMTNAVDVLADEASMPIESTKRVLYRICREWEIVHDTLVAEIFEKRESPALRIYLKDNEYQMSGNEGWSKVAFRYSVAP</sequence>
<reference evidence="1" key="1">
    <citation type="submission" date="2022-10" db="EMBL/GenBank/DDBJ databases">
        <title>Genome Sequence of Xylaria curta.</title>
        <authorList>
            <person name="Buettner E."/>
        </authorList>
    </citation>
    <scope>NUCLEOTIDE SEQUENCE</scope>
    <source>
        <strain evidence="1">Babe10</strain>
    </source>
</reference>
<keyword evidence="2" id="KW-1185">Reference proteome</keyword>
<dbReference type="Proteomes" id="UP001143856">
    <property type="component" value="Unassembled WGS sequence"/>
</dbReference>
<evidence type="ECO:0000313" key="1">
    <source>
        <dbReference type="EMBL" id="KAJ2986551.1"/>
    </source>
</evidence>
<protein>
    <submittedName>
        <fullName evidence="1">Uncharacterized protein</fullName>
    </submittedName>
</protein>